<feature type="transmembrane region" description="Helical" evidence="18">
    <location>
        <begin position="527"/>
        <end position="546"/>
    </location>
</feature>
<evidence type="ECO:0000313" key="21">
    <source>
        <dbReference type="Proteomes" id="UP001147653"/>
    </source>
</evidence>
<keyword evidence="11 17" id="KW-0030">Aminoacyl-tRNA synthetase</keyword>
<dbReference type="GO" id="GO:0050071">
    <property type="term" value="F:phosphatidylglycerol lysyltransferase activity"/>
    <property type="evidence" value="ECO:0007669"/>
    <property type="project" value="UniProtKB-EC"/>
</dbReference>
<dbReference type="InterPro" id="IPR018149">
    <property type="entry name" value="Lys-tRNA-synth_II_C"/>
</dbReference>
<keyword evidence="17" id="KW-0460">Magnesium</keyword>
<evidence type="ECO:0000256" key="18">
    <source>
        <dbReference type="SAM" id="Phobius"/>
    </source>
</evidence>
<comment type="subcellular location">
    <subcellularLocation>
        <location evidence="1">Cell membrane</location>
        <topology evidence="1">Multi-pass membrane protein</topology>
    </subcellularLocation>
    <subcellularLocation>
        <location evidence="17">Cytoplasm</location>
    </subcellularLocation>
</comment>
<dbReference type="GO" id="GO:0000049">
    <property type="term" value="F:tRNA binding"/>
    <property type="evidence" value="ECO:0007669"/>
    <property type="project" value="TreeGrafter"/>
</dbReference>
<evidence type="ECO:0000256" key="3">
    <source>
        <dbReference type="ARBA" id="ARBA00009968"/>
    </source>
</evidence>
<dbReference type="InterPro" id="IPR012340">
    <property type="entry name" value="NA-bd_OB-fold"/>
</dbReference>
<dbReference type="PANTHER" id="PTHR42918">
    <property type="entry name" value="LYSYL-TRNA SYNTHETASE"/>
    <property type="match status" value="1"/>
</dbReference>
<evidence type="ECO:0000256" key="11">
    <source>
        <dbReference type="ARBA" id="ARBA00023146"/>
    </source>
</evidence>
<evidence type="ECO:0000256" key="5">
    <source>
        <dbReference type="ARBA" id="ARBA00022598"/>
    </source>
</evidence>
<keyword evidence="18" id="KW-0812">Transmembrane</keyword>
<dbReference type="Pfam" id="PF01336">
    <property type="entry name" value="tRNA_anti-codon"/>
    <property type="match status" value="1"/>
</dbReference>
<reference evidence="20" key="1">
    <citation type="submission" date="2022-10" db="EMBL/GenBank/DDBJ databases">
        <title>The WGS of Solirubrobacter phytolaccae KCTC 29190.</title>
        <authorList>
            <person name="Jiang Z."/>
        </authorList>
    </citation>
    <scope>NUCLEOTIDE SEQUENCE</scope>
    <source>
        <strain evidence="20">KCTC 29190</strain>
    </source>
</reference>
<dbReference type="GO" id="GO:0004824">
    <property type="term" value="F:lysine-tRNA ligase activity"/>
    <property type="evidence" value="ECO:0007669"/>
    <property type="project" value="UniProtKB-UniRule"/>
</dbReference>
<comment type="caution">
    <text evidence="20">The sequence shown here is derived from an EMBL/GenBank/DDBJ whole genome shotgun (WGS) entry which is preliminary data.</text>
</comment>
<feature type="domain" description="Aminoacyl-transfer RNA synthetases class-II family profile" evidence="19">
    <location>
        <begin position="171"/>
        <end position="478"/>
    </location>
</feature>
<dbReference type="InterPro" id="IPR004364">
    <property type="entry name" value="Aa-tRNA-synt_II"/>
</dbReference>
<dbReference type="HAMAP" id="MF_00252">
    <property type="entry name" value="Lys_tRNA_synth_class2"/>
    <property type="match status" value="1"/>
</dbReference>
<evidence type="ECO:0000256" key="2">
    <source>
        <dbReference type="ARBA" id="ARBA00005270"/>
    </source>
</evidence>
<dbReference type="CDD" id="cd00775">
    <property type="entry name" value="LysRS_core"/>
    <property type="match status" value="1"/>
</dbReference>
<dbReference type="Pfam" id="PF09924">
    <property type="entry name" value="LPG_synthase_C"/>
    <property type="match status" value="1"/>
</dbReference>
<evidence type="ECO:0000256" key="15">
    <source>
        <dbReference type="ARBA" id="ARBA00047540"/>
    </source>
</evidence>
<dbReference type="InterPro" id="IPR006195">
    <property type="entry name" value="aa-tRNA-synth_II"/>
</dbReference>
<feature type="binding site" evidence="17">
    <location>
        <position position="408"/>
    </location>
    <ligand>
        <name>Mg(2+)</name>
        <dbReference type="ChEBI" id="CHEBI:18420"/>
        <label>1</label>
    </ligand>
</feature>
<accession>A0A9X3NH60</accession>
<keyword evidence="9 17" id="KW-0067">ATP-binding</keyword>
<comment type="similarity">
    <text evidence="3">In the C-terminal section; belongs to the class-II aminoacyl-tRNA synthetase family.</text>
</comment>
<dbReference type="Pfam" id="PF00152">
    <property type="entry name" value="tRNA-synt_2"/>
    <property type="match status" value="1"/>
</dbReference>
<evidence type="ECO:0000256" key="16">
    <source>
        <dbReference type="ARBA" id="ARBA00048573"/>
    </source>
</evidence>
<dbReference type="SUPFAM" id="SSF50249">
    <property type="entry name" value="Nucleic acid-binding proteins"/>
    <property type="match status" value="1"/>
</dbReference>
<dbReference type="PRINTS" id="PR00982">
    <property type="entry name" value="TRNASYNTHLYS"/>
</dbReference>
<keyword evidence="18" id="KW-0472">Membrane</keyword>
<dbReference type="InterPro" id="IPR004365">
    <property type="entry name" value="NA-bd_OB_tRNA"/>
</dbReference>
<feature type="transmembrane region" description="Helical" evidence="18">
    <location>
        <begin position="604"/>
        <end position="627"/>
    </location>
</feature>
<comment type="function">
    <text evidence="14">Catalyzes the production of L-lysyl-tRNA(Lys)transfer and the transfer of a lysyl group from L-lysyl-tRNA(Lys) to membrane-bound phosphatidylglycerol (PG), which produces lysylphosphatidylglycerol (LPG), one of the components of the bacterial membrane with a positive net charge. LPG synthesis contributes to the resistance to cationic antimicrobial peptides (CAMPs) and likely protects M.tuberculosis against the CAMPs produced by competiting microorganisms (bacteriocins). In fact, the modification of anionic phosphatidylglycerol with positively charged L-lysine results in repulsion of the peptides.</text>
</comment>
<dbReference type="Gene3D" id="3.30.930.10">
    <property type="entry name" value="Bira Bifunctional Protein, Domain 2"/>
    <property type="match status" value="1"/>
</dbReference>
<evidence type="ECO:0000256" key="1">
    <source>
        <dbReference type="ARBA" id="ARBA00004651"/>
    </source>
</evidence>
<comment type="similarity">
    <text evidence="2">In the N-terminal section; belongs to the LPG synthetase family.</text>
</comment>
<comment type="similarity">
    <text evidence="17">Belongs to the class-II aminoacyl-tRNA synthetase family.</text>
</comment>
<dbReference type="GO" id="GO:0000287">
    <property type="term" value="F:magnesium ion binding"/>
    <property type="evidence" value="ECO:0007669"/>
    <property type="project" value="UniProtKB-UniRule"/>
</dbReference>
<evidence type="ECO:0000259" key="19">
    <source>
        <dbReference type="PROSITE" id="PS50862"/>
    </source>
</evidence>
<comment type="catalytic activity">
    <reaction evidence="16 17">
        <text>tRNA(Lys) + L-lysine + ATP = L-lysyl-tRNA(Lys) + AMP + diphosphate</text>
        <dbReference type="Rhea" id="RHEA:20792"/>
        <dbReference type="Rhea" id="RHEA-COMP:9696"/>
        <dbReference type="Rhea" id="RHEA-COMP:9697"/>
        <dbReference type="ChEBI" id="CHEBI:30616"/>
        <dbReference type="ChEBI" id="CHEBI:32551"/>
        <dbReference type="ChEBI" id="CHEBI:33019"/>
        <dbReference type="ChEBI" id="CHEBI:78442"/>
        <dbReference type="ChEBI" id="CHEBI:78529"/>
        <dbReference type="ChEBI" id="CHEBI:456215"/>
        <dbReference type="EC" id="6.1.1.6"/>
    </reaction>
</comment>
<feature type="transmembrane region" description="Helical" evidence="18">
    <location>
        <begin position="647"/>
        <end position="667"/>
    </location>
</feature>
<dbReference type="InterPro" id="IPR024320">
    <property type="entry name" value="LPG_synthase_C"/>
</dbReference>
<evidence type="ECO:0000256" key="13">
    <source>
        <dbReference type="ARBA" id="ARBA00023268"/>
    </source>
</evidence>
<evidence type="ECO:0000256" key="14">
    <source>
        <dbReference type="ARBA" id="ARBA00024681"/>
    </source>
</evidence>
<dbReference type="GO" id="GO:0046677">
    <property type="term" value="P:response to antibiotic"/>
    <property type="evidence" value="ECO:0007669"/>
    <property type="project" value="UniProtKB-KW"/>
</dbReference>
<evidence type="ECO:0000256" key="17">
    <source>
        <dbReference type="HAMAP-Rule" id="MF_00252"/>
    </source>
</evidence>
<evidence type="ECO:0000256" key="6">
    <source>
        <dbReference type="ARBA" id="ARBA00022679"/>
    </source>
</evidence>
<dbReference type="CDD" id="cd04322">
    <property type="entry name" value="LysRS_N"/>
    <property type="match status" value="1"/>
</dbReference>
<dbReference type="EC" id="6.1.1.6" evidence="17"/>
<dbReference type="GO" id="GO:0006430">
    <property type="term" value="P:lysyl-tRNA aminoacylation"/>
    <property type="evidence" value="ECO:0007669"/>
    <property type="project" value="UniProtKB-UniRule"/>
</dbReference>
<comment type="subunit">
    <text evidence="17">Homodimer.</text>
</comment>
<keyword evidence="17" id="KW-0963">Cytoplasm</keyword>
<keyword evidence="8 17" id="KW-0547">Nucleotide-binding</keyword>
<feature type="binding site" evidence="17">
    <location>
        <position position="401"/>
    </location>
    <ligand>
        <name>Mg(2+)</name>
        <dbReference type="ChEBI" id="CHEBI:18420"/>
        <label>1</label>
    </ligand>
</feature>
<keyword evidence="6" id="KW-0808">Transferase</keyword>
<protein>
    <recommendedName>
        <fullName evidence="17">Lysine--tRNA ligase</fullName>
        <ecNumber evidence="17">6.1.1.6</ecNumber>
    </recommendedName>
    <alternativeName>
        <fullName evidence="17">Lysyl-tRNA synthetase</fullName>
        <shortName evidence="17">LysRS</shortName>
    </alternativeName>
</protein>
<keyword evidence="4" id="KW-1003">Cell membrane</keyword>
<dbReference type="GO" id="GO:0005886">
    <property type="term" value="C:plasma membrane"/>
    <property type="evidence" value="ECO:0007669"/>
    <property type="project" value="UniProtKB-SubCell"/>
</dbReference>
<evidence type="ECO:0000256" key="12">
    <source>
        <dbReference type="ARBA" id="ARBA00023251"/>
    </source>
</evidence>
<dbReference type="RefSeq" id="WP_270029476.1">
    <property type="nucleotide sequence ID" value="NZ_JAPDDP010000094.1"/>
</dbReference>
<keyword evidence="13" id="KW-0511">Multifunctional enzyme</keyword>
<evidence type="ECO:0000256" key="10">
    <source>
        <dbReference type="ARBA" id="ARBA00023098"/>
    </source>
</evidence>
<dbReference type="InterPro" id="IPR044136">
    <property type="entry name" value="Lys-tRNA-ligase_II_N"/>
</dbReference>
<feature type="binding site" evidence="17">
    <location>
        <position position="408"/>
    </location>
    <ligand>
        <name>Mg(2+)</name>
        <dbReference type="ChEBI" id="CHEBI:18420"/>
        <label>2</label>
    </ligand>
</feature>
<keyword evidence="21" id="KW-1185">Reference proteome</keyword>
<keyword evidence="18" id="KW-1133">Transmembrane helix</keyword>
<gene>
    <name evidence="17 20" type="primary">lysS</name>
    <name evidence="20" type="ORF">OJ997_32155</name>
</gene>
<dbReference type="Gene3D" id="2.40.50.140">
    <property type="entry name" value="Nucleic acid-binding proteins"/>
    <property type="match status" value="1"/>
</dbReference>
<evidence type="ECO:0000256" key="4">
    <source>
        <dbReference type="ARBA" id="ARBA00022475"/>
    </source>
</evidence>
<dbReference type="InterPro" id="IPR045864">
    <property type="entry name" value="aa-tRNA-synth_II/BPL/LPL"/>
</dbReference>
<keyword evidence="5 17" id="KW-0436">Ligase</keyword>
<keyword evidence="12" id="KW-0046">Antibiotic resistance</keyword>
<feature type="transmembrane region" description="Helical" evidence="18">
    <location>
        <begin position="574"/>
        <end position="592"/>
    </location>
</feature>
<dbReference type="InterPro" id="IPR002313">
    <property type="entry name" value="Lys-tRNA-ligase_II"/>
</dbReference>
<dbReference type="PROSITE" id="PS50862">
    <property type="entry name" value="AA_TRNA_LIGASE_II"/>
    <property type="match status" value="1"/>
</dbReference>
<comment type="catalytic activity">
    <reaction evidence="15">
        <text>L-lysyl-tRNA(Lys) + a 1,2-diacyl-sn-glycero-3-phospho-(1'-sn-glycerol) = a 1,2-diacyl-sn-glycero-3-phospho-1'-(3'-O-L-lysyl)-sn-glycerol + tRNA(Lys)</text>
        <dbReference type="Rhea" id="RHEA:10668"/>
        <dbReference type="Rhea" id="RHEA-COMP:9696"/>
        <dbReference type="Rhea" id="RHEA-COMP:9697"/>
        <dbReference type="ChEBI" id="CHEBI:64716"/>
        <dbReference type="ChEBI" id="CHEBI:75792"/>
        <dbReference type="ChEBI" id="CHEBI:78442"/>
        <dbReference type="ChEBI" id="CHEBI:78529"/>
        <dbReference type="EC" id="2.3.2.3"/>
    </reaction>
</comment>
<keyword evidence="7 17" id="KW-0479">Metal-binding</keyword>
<keyword evidence="17" id="KW-0648">Protein biosynthesis</keyword>
<evidence type="ECO:0000256" key="9">
    <source>
        <dbReference type="ARBA" id="ARBA00022840"/>
    </source>
</evidence>
<organism evidence="20 21">
    <name type="scientific">Solirubrobacter phytolaccae</name>
    <dbReference type="NCBI Taxonomy" id="1404360"/>
    <lineage>
        <taxon>Bacteria</taxon>
        <taxon>Bacillati</taxon>
        <taxon>Actinomycetota</taxon>
        <taxon>Thermoleophilia</taxon>
        <taxon>Solirubrobacterales</taxon>
        <taxon>Solirubrobacteraceae</taxon>
        <taxon>Solirubrobacter</taxon>
    </lineage>
</organism>
<evidence type="ECO:0000256" key="7">
    <source>
        <dbReference type="ARBA" id="ARBA00022723"/>
    </source>
</evidence>
<dbReference type="NCBIfam" id="NF001756">
    <property type="entry name" value="PRK00484.1"/>
    <property type="match status" value="1"/>
</dbReference>
<comment type="cofactor">
    <cofactor evidence="17">
        <name>Mg(2+)</name>
        <dbReference type="ChEBI" id="CHEBI:18420"/>
    </cofactor>
    <text evidence="17">Binds 3 Mg(2+) ions per subunit.</text>
</comment>
<keyword evidence="10" id="KW-0443">Lipid metabolism</keyword>
<evidence type="ECO:0000256" key="8">
    <source>
        <dbReference type="ARBA" id="ARBA00022741"/>
    </source>
</evidence>
<proteinExistence type="inferred from homology"/>
<dbReference type="NCBIfam" id="TIGR00499">
    <property type="entry name" value="lysS_bact"/>
    <property type="match status" value="1"/>
</dbReference>
<dbReference type="Proteomes" id="UP001147653">
    <property type="component" value="Unassembled WGS sequence"/>
</dbReference>
<sequence>MTALHTETDERARRLAKLDDLRTRGIDPYPASFARDHTTADVRGRFAALGPDARADASVRVAGRVMLIRRHGGLIFATLHDQTGELQLLAARGTDAFAALETLDRGDWVGAAGAVMTTHTGELTVELTELELLSKAVRPLPDKHHGLADPEVRVRERHLDLIANPAARRTFDVRSAVVAAVRATLAERGFTEVETPVLEAHAGGAAARPFITHHNALDTDRYLRIALELPLKRLVVGGFERVFEIGRVFRNEGLDATHNPEFTLLEAYQALADYRDMMELVETIVSRAAIAATGTTVVSIGGREIDLAPPWRRATMAELILEHSGETMHPSMGVEAARAVCERVGIAYEAGWGPGKLMAEVYEAVAEDTLIEPTFVLDHPREVSPLARSHRDDPLLTERFEAIVGGRELANAYSELNDPVDQRERFEAEGFVDEDYVRALESGLPPTGGLGIGIDRLVMLISGAPTIRDVVLFPALRPERTAVELPAVVKADDDPVAGIDAVTRPRAPMVLAGLTALSGVALLTHHGGVVASVVIGFVLLLLAAPLRGGKRRAWGAAVALFGAAVVFRRADVEVFTPAVAMLVALVWNRDAFVAKPDPGSARTLAWFVPAWVAASVVFGVAALHQSLGDALLGLAGMGDAGRFASDTLLALGLTGLAVSALLAFRAVRSSGSSDLTRARELVLKHGEGTLDYFALRPDKRHFFSEDGSAMLAYTVRGGHALVSGDPIGPREAHVRVVNEFVTAAHSEGRRVAFLGARERDLGMYRSHGFRSVYLGDEAVVHCDRFSLEGAAMKSVRSAVARVGRECSFELLREPEASPALRDQLNALRERWRDGADERGFTMELGGGVTGEDPELLLALALAPDGRPLGYLRLVPCFGDEPGWSLDLMNHDPSAPNGMIEYLVAMTAQELGARGYKRLSLNFATWGRLFAEDASLSFAERAQKRVAEVLSPYFQITSLRTFNAKFDPEWVPRSIIVEDVDDLPKVGLLYASVEGFLTLPRLGR</sequence>
<evidence type="ECO:0000313" key="20">
    <source>
        <dbReference type="EMBL" id="MDA0185002.1"/>
    </source>
</evidence>
<dbReference type="EMBL" id="JAPDDP010000094">
    <property type="protein sequence ID" value="MDA0185002.1"/>
    <property type="molecule type" value="Genomic_DNA"/>
</dbReference>
<dbReference type="GO" id="GO:0005524">
    <property type="term" value="F:ATP binding"/>
    <property type="evidence" value="ECO:0007669"/>
    <property type="project" value="UniProtKB-UniRule"/>
</dbReference>
<dbReference type="GO" id="GO:0006629">
    <property type="term" value="P:lipid metabolic process"/>
    <property type="evidence" value="ECO:0007669"/>
    <property type="project" value="UniProtKB-KW"/>
</dbReference>
<dbReference type="AlphaFoldDB" id="A0A9X3NH60"/>
<dbReference type="SUPFAM" id="SSF55681">
    <property type="entry name" value="Class II aaRS and biotin synthetases"/>
    <property type="match status" value="1"/>
</dbReference>
<dbReference type="GO" id="GO:0005829">
    <property type="term" value="C:cytosol"/>
    <property type="evidence" value="ECO:0007669"/>
    <property type="project" value="TreeGrafter"/>
</dbReference>
<dbReference type="PANTHER" id="PTHR42918:SF15">
    <property type="entry name" value="LYSINE--TRNA LIGASE, CHLOROPLASTIC_MITOCHONDRIAL"/>
    <property type="match status" value="1"/>
</dbReference>
<name>A0A9X3NH60_9ACTN</name>